<dbReference type="InterPro" id="IPR043129">
    <property type="entry name" value="ATPase_NBD"/>
</dbReference>
<name>A0A928Y5T6_UNCKA</name>
<proteinExistence type="predicted"/>
<sequence length="125" mass="13561">MWLFVDTSERDFARVALLGPRIVIRTATGRGRVLHALSAVLPARRLSAVSGVCVVAGPGPFSAVRSGVLVGNLLARVLGVPLMRILKDDASDLRRVQARLREGYLRPVAYVSPIYDAEPNITCRP</sequence>
<reference evidence="1" key="1">
    <citation type="submission" date="2020-05" db="EMBL/GenBank/DDBJ databases">
        <title>High-Quality Genomes of Partial-Nitritation/Anammox System by Hierarchical Clustering Based Hybrid Assembly.</title>
        <authorList>
            <person name="Liu L."/>
            <person name="Wang Y."/>
            <person name="Che Y."/>
            <person name="Chen Y."/>
            <person name="Xia Y."/>
            <person name="Luo R."/>
            <person name="Cheng S.H."/>
            <person name="Zheng C."/>
            <person name="Zhang T."/>
        </authorList>
    </citation>
    <scope>NUCLEOTIDE SEQUENCE</scope>
    <source>
        <strain evidence="1">H1_PAT1</strain>
    </source>
</reference>
<organism evidence="1 2">
    <name type="scientific">candidate division WWE3 bacterium</name>
    <dbReference type="NCBI Taxonomy" id="2053526"/>
    <lineage>
        <taxon>Bacteria</taxon>
        <taxon>Katanobacteria</taxon>
    </lineage>
</organism>
<dbReference type="EMBL" id="JABTTY010000001">
    <property type="protein sequence ID" value="MBE7525458.1"/>
    <property type="molecule type" value="Genomic_DNA"/>
</dbReference>
<protein>
    <recommendedName>
        <fullName evidence="3">Gcp-like domain-containing protein</fullName>
    </recommendedName>
</protein>
<dbReference type="SUPFAM" id="SSF53067">
    <property type="entry name" value="Actin-like ATPase domain"/>
    <property type="match status" value="1"/>
</dbReference>
<comment type="caution">
    <text evidence="1">The sequence shown here is derived from an EMBL/GenBank/DDBJ whole genome shotgun (WGS) entry which is preliminary data.</text>
</comment>
<evidence type="ECO:0000313" key="2">
    <source>
        <dbReference type="Proteomes" id="UP000710385"/>
    </source>
</evidence>
<evidence type="ECO:0008006" key="3">
    <source>
        <dbReference type="Google" id="ProtNLM"/>
    </source>
</evidence>
<dbReference type="AlphaFoldDB" id="A0A928Y5T6"/>
<evidence type="ECO:0000313" key="1">
    <source>
        <dbReference type="EMBL" id="MBE7525458.1"/>
    </source>
</evidence>
<dbReference type="Gene3D" id="3.30.420.40">
    <property type="match status" value="1"/>
</dbReference>
<accession>A0A928Y5T6</accession>
<gene>
    <name evidence="1" type="ORF">HS096_03675</name>
</gene>
<dbReference type="Proteomes" id="UP000710385">
    <property type="component" value="Unassembled WGS sequence"/>
</dbReference>